<dbReference type="Proteomes" id="UP000253104">
    <property type="component" value="Chromosome mHSR5_A"/>
</dbReference>
<gene>
    <name evidence="1" type="ORF">CUJ89_17560</name>
</gene>
<evidence type="ECO:0000313" key="1">
    <source>
        <dbReference type="EMBL" id="AXF22113.1"/>
    </source>
</evidence>
<dbReference type="EMBL" id="CP024902">
    <property type="protein sequence ID" value="AXF22113.1"/>
    <property type="molecule type" value="Genomic_DNA"/>
</dbReference>
<evidence type="ECO:0000313" key="2">
    <source>
        <dbReference type="Proteomes" id="UP000253104"/>
    </source>
</evidence>
<proteinExistence type="predicted"/>
<sequence length="71" mass="7688">MAKSCQGGGIGPSDGFGKSIFHGINRENAWTEALVEPLQMLQVGLELGERVDGFHWIILLRGVTRGSSQSF</sequence>
<protein>
    <submittedName>
        <fullName evidence="1">Uncharacterized protein</fullName>
    </submittedName>
</protein>
<reference evidence="1 2" key="1">
    <citation type="journal article" date="2018" name="ISME J.">
        <title>Involvement of Burkholderiaceae and sulfurous volatiles in disease-suppressive soils.</title>
        <authorList>
            <person name="Carrion V.J."/>
            <person name="Cordovez V."/>
            <person name="Tyc O."/>
            <person name="Etalo D.W."/>
            <person name="de Bruijn I."/>
            <person name="de Jager V.C."/>
            <person name="Medema M.H."/>
            <person name="Eberl L."/>
            <person name="Raaijmakers J.M."/>
        </authorList>
    </citation>
    <scope>NUCLEOTIDE SEQUENCE [LARGE SCALE GENOMIC DNA]</scope>
    <source>
        <strain evidence="2">mHSR5</strain>
    </source>
</reference>
<dbReference type="AlphaFoldDB" id="A0A2Z5MXM3"/>
<organism evidence="1 2">
    <name type="scientific">Burkholderia pyrrocinia</name>
    <name type="common">Pseudomonas pyrrocinia</name>
    <dbReference type="NCBI Taxonomy" id="60550"/>
    <lineage>
        <taxon>Bacteria</taxon>
        <taxon>Pseudomonadati</taxon>
        <taxon>Pseudomonadota</taxon>
        <taxon>Betaproteobacteria</taxon>
        <taxon>Burkholderiales</taxon>
        <taxon>Burkholderiaceae</taxon>
        <taxon>Burkholderia</taxon>
        <taxon>Burkholderia cepacia complex</taxon>
    </lineage>
</organism>
<name>A0A2Z5MXM3_BURPY</name>
<accession>A0A2Z5MXM3</accession>